<feature type="signal peptide" evidence="1">
    <location>
        <begin position="1"/>
        <end position="25"/>
    </location>
</feature>
<evidence type="ECO:0000259" key="2">
    <source>
        <dbReference type="Pfam" id="PF00652"/>
    </source>
</evidence>
<evidence type="ECO:0000313" key="4">
    <source>
        <dbReference type="Proteomes" id="UP000199645"/>
    </source>
</evidence>
<dbReference type="EMBL" id="FONV01000025">
    <property type="protein sequence ID" value="SFF84620.1"/>
    <property type="molecule type" value="Genomic_DNA"/>
</dbReference>
<dbReference type="PROSITE" id="PS50231">
    <property type="entry name" value="RICIN_B_LECTIN"/>
    <property type="match status" value="1"/>
</dbReference>
<accession>A0A1I2M1A9</accession>
<gene>
    <name evidence="3" type="ORF">SAMN05421541_12547</name>
</gene>
<dbReference type="GO" id="GO:0030246">
    <property type="term" value="F:carbohydrate binding"/>
    <property type="evidence" value="ECO:0007669"/>
    <property type="project" value="UniProtKB-KW"/>
</dbReference>
<organism evidence="3 4">
    <name type="scientific">Actinoplanes philippinensis</name>
    <dbReference type="NCBI Taxonomy" id="35752"/>
    <lineage>
        <taxon>Bacteria</taxon>
        <taxon>Bacillati</taxon>
        <taxon>Actinomycetota</taxon>
        <taxon>Actinomycetes</taxon>
        <taxon>Micromonosporales</taxon>
        <taxon>Micromonosporaceae</taxon>
        <taxon>Actinoplanes</taxon>
    </lineage>
</organism>
<dbReference type="InterPro" id="IPR035992">
    <property type="entry name" value="Ricin_B-like_lectins"/>
</dbReference>
<dbReference type="Proteomes" id="UP000199645">
    <property type="component" value="Unassembled WGS sequence"/>
</dbReference>
<dbReference type="AlphaFoldDB" id="A0A1I2M1A9"/>
<feature type="domain" description="Ricin B lectin" evidence="2">
    <location>
        <begin position="40"/>
        <end position="149"/>
    </location>
</feature>
<dbReference type="SUPFAM" id="SSF50370">
    <property type="entry name" value="Ricin B-like lectins"/>
    <property type="match status" value="1"/>
</dbReference>
<dbReference type="Gene3D" id="2.80.10.50">
    <property type="match status" value="1"/>
</dbReference>
<dbReference type="InterPro" id="IPR000772">
    <property type="entry name" value="Ricin_B_lectin"/>
</dbReference>
<name>A0A1I2M1A9_9ACTN</name>
<sequence length="155" mass="16607">MLTSRVLLSVAAALLVAVPVVPAVAVPSPPPLHQGWIVTEKTPHRCLTGGPAGTVLHTGVCDRANRDQDFYQTSEGHFTQGENCVQPNPTGSRVVVARCTYQANQNWWYTTTLQAGGSRGRCLTELSVDAAGLGKVRLRDCTGAVTQRWRSVNPG</sequence>
<keyword evidence="1" id="KW-0732">Signal</keyword>
<dbReference type="RefSeq" id="WP_177320132.1">
    <property type="nucleotide sequence ID" value="NZ_BOMT01000104.1"/>
</dbReference>
<protein>
    <submittedName>
        <fullName evidence="3">Ricin-type beta-trefoil lectin domain-containing protein</fullName>
    </submittedName>
</protein>
<dbReference type="Pfam" id="PF00652">
    <property type="entry name" value="Ricin_B_lectin"/>
    <property type="match status" value="1"/>
</dbReference>
<proteinExistence type="predicted"/>
<reference evidence="3 4" key="1">
    <citation type="submission" date="2016-10" db="EMBL/GenBank/DDBJ databases">
        <authorList>
            <person name="de Groot N.N."/>
        </authorList>
    </citation>
    <scope>NUCLEOTIDE SEQUENCE [LARGE SCALE GENOMIC DNA]</scope>
    <source>
        <strain evidence="3 4">DSM 43019</strain>
    </source>
</reference>
<evidence type="ECO:0000313" key="3">
    <source>
        <dbReference type="EMBL" id="SFF84620.1"/>
    </source>
</evidence>
<evidence type="ECO:0000256" key="1">
    <source>
        <dbReference type="SAM" id="SignalP"/>
    </source>
</evidence>
<feature type="chain" id="PRO_5011716021" evidence="1">
    <location>
        <begin position="26"/>
        <end position="155"/>
    </location>
</feature>
<dbReference type="STRING" id="35752.SAMN05421541_12547"/>
<keyword evidence="3" id="KW-0430">Lectin</keyword>
<keyword evidence="4" id="KW-1185">Reference proteome</keyword>